<proteinExistence type="predicted"/>
<dbReference type="EMBL" id="CAJNJQ010001775">
    <property type="protein sequence ID" value="CAE7149223.1"/>
    <property type="molecule type" value="Genomic_DNA"/>
</dbReference>
<accession>A0A8H3I0Y6</accession>
<dbReference type="SMART" id="SM00225">
    <property type="entry name" value="BTB"/>
    <property type="match status" value="1"/>
</dbReference>
<dbReference type="PROSITE" id="PS50097">
    <property type="entry name" value="BTB"/>
    <property type="match status" value="1"/>
</dbReference>
<evidence type="ECO:0000259" key="2">
    <source>
        <dbReference type="PROSITE" id="PS50097"/>
    </source>
</evidence>
<dbReference type="Pfam" id="PF00651">
    <property type="entry name" value="BTB"/>
    <property type="match status" value="1"/>
</dbReference>
<dbReference type="Proteomes" id="UP000663827">
    <property type="component" value="Unassembled WGS sequence"/>
</dbReference>
<dbReference type="Gene3D" id="3.30.710.10">
    <property type="entry name" value="Potassium Channel Kv1.1, Chain A"/>
    <property type="match status" value="1"/>
</dbReference>
<feature type="domain" description="BTB" evidence="2">
    <location>
        <begin position="48"/>
        <end position="116"/>
    </location>
</feature>
<feature type="compositionally biased region" description="Polar residues" evidence="1">
    <location>
        <begin position="22"/>
        <end position="36"/>
    </location>
</feature>
<dbReference type="CDD" id="cd18186">
    <property type="entry name" value="BTB_POZ_ZBTB_KLHL-like"/>
    <property type="match status" value="1"/>
</dbReference>
<evidence type="ECO:0000313" key="3">
    <source>
        <dbReference type="EMBL" id="CAE7149223.1"/>
    </source>
</evidence>
<sequence>MPKRQITSATEPRTSKRKKSGKSANVKTTTPDNQPTYSMDPDYYFEDGSVILLVQDVLFKVHASLLKAQSQVFQDMFTMPAGDATIRIEGSSNQYPIVIPQVEPSQFRKLMQMIYSPASSAFHSSLYPTSNDDSSLETKAWSAFTFYLDVATLCHRFGMVEMENWTKKKLQTLILSSKWALASSAKSNPRLLLSAIEYARMTQDNELIAHIQQFTYYYICAPGLDLEYEDLMTLFRTPGLRENHPSVLGCIFSVFLGGHHTDWEDELFTRFDRMALFAGQVRLSPVPKSLKKGIRVPLFEKPPSLERFRKMVKLTMCDSSPPCSHGCDQTIMNIWLDAFDDDYYEDDIEGSSLSLLPSCRAEFLEYTQDMQCCRGCSSEFINQLNEDIELVYVRLGEYYREIE</sequence>
<organism evidence="3 4">
    <name type="scientific">Rhizoctonia solani</name>
    <dbReference type="NCBI Taxonomy" id="456999"/>
    <lineage>
        <taxon>Eukaryota</taxon>
        <taxon>Fungi</taxon>
        <taxon>Dikarya</taxon>
        <taxon>Basidiomycota</taxon>
        <taxon>Agaricomycotina</taxon>
        <taxon>Agaricomycetes</taxon>
        <taxon>Cantharellales</taxon>
        <taxon>Ceratobasidiaceae</taxon>
        <taxon>Rhizoctonia</taxon>
    </lineage>
</organism>
<dbReference type="SUPFAM" id="SSF54695">
    <property type="entry name" value="POZ domain"/>
    <property type="match status" value="1"/>
</dbReference>
<name>A0A8H3I0Y6_9AGAM</name>
<evidence type="ECO:0000256" key="1">
    <source>
        <dbReference type="SAM" id="MobiDB-lite"/>
    </source>
</evidence>
<dbReference type="OrthoDB" id="6613063at2759"/>
<dbReference type="InterPro" id="IPR011333">
    <property type="entry name" value="SKP1/BTB/POZ_sf"/>
</dbReference>
<protein>
    <recommendedName>
        <fullName evidence="2">BTB domain-containing protein</fullName>
    </recommendedName>
</protein>
<dbReference type="InterPro" id="IPR000210">
    <property type="entry name" value="BTB/POZ_dom"/>
</dbReference>
<feature type="region of interest" description="Disordered" evidence="1">
    <location>
        <begin position="1"/>
        <end position="36"/>
    </location>
</feature>
<evidence type="ECO:0000313" key="4">
    <source>
        <dbReference type="Proteomes" id="UP000663827"/>
    </source>
</evidence>
<feature type="compositionally biased region" description="Polar residues" evidence="1">
    <location>
        <begin position="1"/>
        <end position="12"/>
    </location>
</feature>
<gene>
    <name evidence="3" type="ORF">RDB_LOCUS86654</name>
</gene>
<dbReference type="AlphaFoldDB" id="A0A8H3I0Y6"/>
<comment type="caution">
    <text evidence="3">The sequence shown here is derived from an EMBL/GenBank/DDBJ whole genome shotgun (WGS) entry which is preliminary data.</text>
</comment>
<reference evidence="3" key="1">
    <citation type="submission" date="2021-01" db="EMBL/GenBank/DDBJ databases">
        <authorList>
            <person name="Kaushik A."/>
        </authorList>
    </citation>
    <scope>NUCLEOTIDE SEQUENCE</scope>
    <source>
        <strain evidence="3">AG5</strain>
    </source>
</reference>